<dbReference type="InterPro" id="IPR009057">
    <property type="entry name" value="Homeodomain-like_sf"/>
</dbReference>
<keyword evidence="1" id="KW-0805">Transcription regulation</keyword>
<evidence type="ECO:0000313" key="6">
    <source>
        <dbReference type="Proteomes" id="UP001523566"/>
    </source>
</evidence>
<dbReference type="Gene3D" id="1.10.10.60">
    <property type="entry name" value="Homeodomain-like"/>
    <property type="match status" value="1"/>
</dbReference>
<dbReference type="PANTHER" id="PTHR43280">
    <property type="entry name" value="ARAC-FAMILY TRANSCRIPTIONAL REGULATOR"/>
    <property type="match status" value="1"/>
</dbReference>
<dbReference type="Gene3D" id="2.60.120.10">
    <property type="entry name" value="Jelly Rolls"/>
    <property type="match status" value="1"/>
</dbReference>
<dbReference type="EMBL" id="JAMZFW010000008">
    <property type="protein sequence ID" value="MCP1102221.1"/>
    <property type="molecule type" value="Genomic_DNA"/>
</dbReference>
<dbReference type="PANTHER" id="PTHR43280:SF2">
    <property type="entry name" value="HTH-TYPE TRANSCRIPTIONAL REGULATOR EXSA"/>
    <property type="match status" value="1"/>
</dbReference>
<gene>
    <name evidence="5" type="ORF">NK125_07315</name>
</gene>
<dbReference type="SUPFAM" id="SSF51182">
    <property type="entry name" value="RmlC-like cupins"/>
    <property type="match status" value="1"/>
</dbReference>
<dbReference type="SUPFAM" id="SSF46689">
    <property type="entry name" value="Homeodomain-like"/>
    <property type="match status" value="1"/>
</dbReference>
<dbReference type="PROSITE" id="PS01124">
    <property type="entry name" value="HTH_ARAC_FAMILY_2"/>
    <property type="match status" value="1"/>
</dbReference>
<evidence type="ECO:0000259" key="4">
    <source>
        <dbReference type="PROSITE" id="PS01124"/>
    </source>
</evidence>
<keyword evidence="3" id="KW-0804">Transcription</keyword>
<dbReference type="SMART" id="SM00342">
    <property type="entry name" value="HTH_ARAC"/>
    <property type="match status" value="1"/>
</dbReference>
<evidence type="ECO:0000256" key="3">
    <source>
        <dbReference type="ARBA" id="ARBA00023163"/>
    </source>
</evidence>
<keyword evidence="2" id="KW-0238">DNA-binding</keyword>
<dbReference type="RefSeq" id="WP_262066004.1">
    <property type="nucleotide sequence ID" value="NZ_JAMXOD010000008.1"/>
</dbReference>
<dbReference type="Pfam" id="PF12833">
    <property type="entry name" value="HTH_18"/>
    <property type="match status" value="1"/>
</dbReference>
<feature type="domain" description="HTH araC/xylS-type" evidence="4">
    <location>
        <begin position="221"/>
        <end position="318"/>
    </location>
</feature>
<evidence type="ECO:0000313" key="5">
    <source>
        <dbReference type="EMBL" id="MCP1102221.1"/>
    </source>
</evidence>
<dbReference type="InterPro" id="IPR018060">
    <property type="entry name" value="HTH_AraC"/>
</dbReference>
<organism evidence="5 6">
    <name type="scientific">Aequitasia blattaphilus</name>
    <dbReference type="NCBI Taxonomy" id="2949332"/>
    <lineage>
        <taxon>Bacteria</taxon>
        <taxon>Bacillati</taxon>
        <taxon>Bacillota</taxon>
        <taxon>Clostridia</taxon>
        <taxon>Lachnospirales</taxon>
        <taxon>Lachnospiraceae</taxon>
        <taxon>Aequitasia</taxon>
    </lineage>
</organism>
<evidence type="ECO:0000256" key="2">
    <source>
        <dbReference type="ARBA" id="ARBA00023125"/>
    </source>
</evidence>
<dbReference type="InterPro" id="IPR014710">
    <property type="entry name" value="RmlC-like_jellyroll"/>
</dbReference>
<comment type="caution">
    <text evidence="5">The sequence shown here is derived from an EMBL/GenBank/DDBJ whole genome shotgun (WGS) entry which is preliminary data.</text>
</comment>
<accession>A0ABT1E958</accession>
<protein>
    <submittedName>
        <fullName evidence="5">AraC family transcriptional regulator</fullName>
    </submittedName>
</protein>
<dbReference type="Pfam" id="PF02311">
    <property type="entry name" value="AraC_binding"/>
    <property type="match status" value="1"/>
</dbReference>
<dbReference type="InterPro" id="IPR003313">
    <property type="entry name" value="AraC-bd"/>
</dbReference>
<dbReference type="PRINTS" id="PR00032">
    <property type="entry name" value="HTHARAC"/>
</dbReference>
<proteinExistence type="predicted"/>
<reference evidence="5 6" key="1">
    <citation type="journal article" date="2022" name="Genome Biol. Evol.">
        <title>Host diet, physiology and behaviors set the stage for Lachnospiraceae cladogenesis.</title>
        <authorList>
            <person name="Vera-Ponce De Leon A."/>
            <person name="Schneider M."/>
            <person name="Jahnes B.C."/>
            <person name="Sadowski V."/>
            <person name="Camuy-Velez L.A."/>
            <person name="Duan J."/>
            <person name="Sabree Z.L."/>
        </authorList>
    </citation>
    <scope>NUCLEOTIDE SEQUENCE [LARGE SCALE GENOMIC DNA]</scope>
    <source>
        <strain evidence="5 6">PAL113</strain>
    </source>
</reference>
<evidence type="ECO:0000256" key="1">
    <source>
        <dbReference type="ARBA" id="ARBA00023015"/>
    </source>
</evidence>
<dbReference type="Proteomes" id="UP001523566">
    <property type="component" value="Unassembled WGS sequence"/>
</dbReference>
<name>A0ABT1E958_9FIRM</name>
<sequence>MNKKIIEKLSVITEEEKAILGGEENIDRKIYTEESELVMSASKLLERGKLIQIRPHTRFIHFPEHRHNYVEVIYMCQGSTTHMINGNKVVLETGDLLFLNQNASQEIEAAREEDIAVNFIVLPEFFNRAFDMMKEEENLLRDFLVDSLGKGSRSAPYLYFHVSEVLPVQNLIENMVWTLLYNEPNKRSINQTTMGLLFLQLLNHMDKMETGEDPYEKEMTISILNYIENNYRDGSLGELAKIMQRDIYWLSKEVKRRTGKSFNEMMQTKKMSQAAYLLLHSKLPVINIMEAIGYDNSSYFYRKFKERYGMTPKDYRRIPSKAFGIYEE</sequence>
<dbReference type="InterPro" id="IPR011051">
    <property type="entry name" value="RmlC_Cupin_sf"/>
</dbReference>
<keyword evidence="6" id="KW-1185">Reference proteome</keyword>
<dbReference type="InterPro" id="IPR020449">
    <property type="entry name" value="Tscrpt_reg_AraC-type_HTH"/>
</dbReference>